<reference evidence="10" key="1">
    <citation type="journal article" date="2012" name="G3 (Bethesda)">
        <title>Pichia sorbitophila, an interspecies yeast hybrid reveals early steps of genome resolution following polyploidization.</title>
        <authorList>
            <person name="Leh Louis V."/>
            <person name="Despons L."/>
            <person name="Friedrich A."/>
            <person name="Martin T."/>
            <person name="Durrens P."/>
            <person name="Casaregola S."/>
            <person name="Neuveglise C."/>
            <person name="Fairhead C."/>
            <person name="Marck C."/>
            <person name="Cruz J.A."/>
            <person name="Straub M.L."/>
            <person name="Kugler V."/>
            <person name="Sacerdot C."/>
            <person name="Uzunov Z."/>
            <person name="Thierry A."/>
            <person name="Weiss S."/>
            <person name="Bleykasten C."/>
            <person name="De Montigny J."/>
            <person name="Jacques N."/>
            <person name="Jung P."/>
            <person name="Lemaire M."/>
            <person name="Mallet S."/>
            <person name="Morel G."/>
            <person name="Richard G.F."/>
            <person name="Sarkar A."/>
            <person name="Savel G."/>
            <person name="Schacherer J."/>
            <person name="Seret M.L."/>
            <person name="Talla E."/>
            <person name="Samson G."/>
            <person name="Jubin C."/>
            <person name="Poulain J."/>
            <person name="Vacherie B."/>
            <person name="Barbe V."/>
            <person name="Pelletier E."/>
            <person name="Sherman D.J."/>
            <person name="Westhof E."/>
            <person name="Weissenbach J."/>
            <person name="Baret P.V."/>
            <person name="Wincker P."/>
            <person name="Gaillardin C."/>
            <person name="Dujon B."/>
            <person name="Souciet J.L."/>
        </authorList>
    </citation>
    <scope>NUCLEOTIDE SEQUENCE [LARGE SCALE GENOMIC DNA]</scope>
    <source>
        <strain evidence="10">CBS 270.75 / DBVPG 7215 / KCTC 17166 / NRRL Y-17582</strain>
    </source>
</reference>
<dbReference type="InterPro" id="IPR024145">
    <property type="entry name" value="His_deAcase_SAP30/SAP30L"/>
</dbReference>
<gene>
    <name evidence="9" type="ordered locus">Ecym_2693</name>
</gene>
<dbReference type="FunCoup" id="G8JPD5">
    <property type="interactions" value="136"/>
</dbReference>
<dbReference type="RefSeq" id="XP_003645219.1">
    <property type="nucleotide sequence ID" value="XM_003645171.1"/>
</dbReference>
<dbReference type="PANTHER" id="PTHR13286">
    <property type="entry name" value="SAP30"/>
    <property type="match status" value="1"/>
</dbReference>
<dbReference type="EMBL" id="CP002498">
    <property type="protein sequence ID" value="AET38402.1"/>
    <property type="molecule type" value="Genomic_DNA"/>
</dbReference>
<dbReference type="GO" id="GO:0016479">
    <property type="term" value="P:negative regulation of transcription by RNA polymerase I"/>
    <property type="evidence" value="ECO:0007669"/>
    <property type="project" value="EnsemblFungi"/>
</dbReference>
<proteinExistence type="inferred from homology"/>
<dbReference type="OrthoDB" id="510958at2759"/>
<dbReference type="OMA" id="THITNNH"/>
<dbReference type="InterPro" id="IPR025718">
    <property type="entry name" value="SAP30_Sin3-bd"/>
</dbReference>
<evidence type="ECO:0000256" key="4">
    <source>
        <dbReference type="ARBA" id="ARBA00023015"/>
    </source>
</evidence>
<dbReference type="PANTHER" id="PTHR13286:SF6">
    <property type="entry name" value="HISTONE DEACETYLASE COMPLEX SUBUNIT SAP30L-RELATED"/>
    <property type="match status" value="1"/>
</dbReference>
<evidence type="ECO:0000256" key="5">
    <source>
        <dbReference type="ARBA" id="ARBA00023163"/>
    </source>
</evidence>
<keyword evidence="5" id="KW-0804">Transcription</keyword>
<dbReference type="GO" id="GO:0034605">
    <property type="term" value="P:cellular response to heat"/>
    <property type="evidence" value="ECO:0007669"/>
    <property type="project" value="EnsemblFungi"/>
</dbReference>
<dbReference type="AlphaFoldDB" id="G8JPD5"/>
<comment type="similarity">
    <text evidence="2">Belongs to the SAP30 family.</text>
</comment>
<dbReference type="GO" id="GO:0045944">
    <property type="term" value="P:positive regulation of transcription by RNA polymerase II"/>
    <property type="evidence" value="ECO:0007669"/>
    <property type="project" value="EnsemblFungi"/>
</dbReference>
<dbReference type="GO" id="GO:0003714">
    <property type="term" value="F:transcription corepressor activity"/>
    <property type="evidence" value="ECO:0007669"/>
    <property type="project" value="EnsemblFungi"/>
</dbReference>
<dbReference type="GO" id="GO:0061186">
    <property type="term" value="P:negative regulation of silent mating-type cassette heterochromatin formation"/>
    <property type="evidence" value="ECO:0007669"/>
    <property type="project" value="EnsemblFungi"/>
</dbReference>
<protein>
    <recommendedName>
        <fullName evidence="8">Histone deacetylase complex subunit SAP30 Sin3 binding domain-containing protein</fullName>
    </recommendedName>
</protein>
<dbReference type="Proteomes" id="UP000006790">
    <property type="component" value="Chromosome 2"/>
</dbReference>
<feature type="domain" description="Histone deacetylase complex subunit SAP30 Sin3 binding" evidence="8">
    <location>
        <begin position="116"/>
        <end position="160"/>
    </location>
</feature>
<dbReference type="GO" id="GO:0033698">
    <property type="term" value="C:Rpd3L complex"/>
    <property type="evidence" value="ECO:0007669"/>
    <property type="project" value="EnsemblFungi"/>
</dbReference>
<dbReference type="InParanoid" id="G8JPD5"/>
<keyword evidence="3" id="KW-0678">Repressor</keyword>
<accession>G8JPD5</accession>
<dbReference type="GO" id="GO:0061188">
    <property type="term" value="P:negative regulation of rDNA heterochromatin formation"/>
    <property type="evidence" value="ECO:0007669"/>
    <property type="project" value="EnsemblFungi"/>
</dbReference>
<dbReference type="KEGG" id="erc:Ecym_2693"/>
<dbReference type="GO" id="GO:2000219">
    <property type="term" value="P:positive regulation of invasive growth in response to glucose limitation"/>
    <property type="evidence" value="ECO:0007669"/>
    <property type="project" value="EnsemblFungi"/>
</dbReference>
<keyword evidence="10" id="KW-1185">Reference proteome</keyword>
<name>G8JPD5_ERECY</name>
<feature type="compositionally biased region" description="Polar residues" evidence="7">
    <location>
        <begin position="19"/>
        <end position="41"/>
    </location>
</feature>
<keyword evidence="4" id="KW-0805">Transcription regulation</keyword>
<evidence type="ECO:0000256" key="7">
    <source>
        <dbReference type="SAM" id="MobiDB-lite"/>
    </source>
</evidence>
<dbReference type="InterPro" id="IPR038291">
    <property type="entry name" value="SAP30_C_sf"/>
</dbReference>
<sequence length="172" mass="19875">MPPKGQNSNSESESKLRSAANNNFGINSSSGTINTRSSGKQRLTVAQQQYLKELLRTHVHNNHRDNSPQPHPLDFERYSDDFLRRYKDHYQLPIEDNMSIKGYLLGSDLGSKTYSYKRNHPSLPDARVTKKQLADEVKRHFTASIVKETECIPAFIYKVRNSKKKFRMEFKG</sequence>
<dbReference type="GeneID" id="11470778"/>
<comment type="subcellular location">
    <subcellularLocation>
        <location evidence="1">Nucleus</location>
    </subcellularLocation>
</comment>
<feature type="compositionally biased region" description="Polar residues" evidence="7">
    <location>
        <begin position="1"/>
        <end position="11"/>
    </location>
</feature>
<dbReference type="eggNOG" id="ENOG502RZ9X">
    <property type="taxonomic scope" value="Eukaryota"/>
</dbReference>
<evidence type="ECO:0000256" key="1">
    <source>
        <dbReference type="ARBA" id="ARBA00004123"/>
    </source>
</evidence>
<evidence type="ECO:0000313" key="10">
    <source>
        <dbReference type="Proteomes" id="UP000006790"/>
    </source>
</evidence>
<feature type="region of interest" description="Disordered" evidence="7">
    <location>
        <begin position="1"/>
        <end position="41"/>
    </location>
</feature>
<keyword evidence="6" id="KW-0539">Nucleus</keyword>
<evidence type="ECO:0000259" key="8">
    <source>
        <dbReference type="Pfam" id="PF13867"/>
    </source>
</evidence>
<dbReference type="Pfam" id="PF13867">
    <property type="entry name" value="SAP30_Sin3_bdg"/>
    <property type="match status" value="1"/>
</dbReference>
<dbReference type="STRING" id="931890.G8JPD5"/>
<evidence type="ECO:0000256" key="3">
    <source>
        <dbReference type="ARBA" id="ARBA00022491"/>
    </source>
</evidence>
<evidence type="ECO:0000256" key="6">
    <source>
        <dbReference type="ARBA" id="ARBA00023242"/>
    </source>
</evidence>
<dbReference type="Gene3D" id="6.10.160.20">
    <property type="match status" value="1"/>
</dbReference>
<dbReference type="HOGENOM" id="CLU_106811_0_0_1"/>
<evidence type="ECO:0000256" key="2">
    <source>
        <dbReference type="ARBA" id="ARBA00006283"/>
    </source>
</evidence>
<evidence type="ECO:0000313" key="9">
    <source>
        <dbReference type="EMBL" id="AET38402.1"/>
    </source>
</evidence>
<organism evidence="9 10">
    <name type="scientific">Eremothecium cymbalariae (strain CBS 270.75 / DBVPG 7215 / KCTC 17166 / NRRL Y-17582)</name>
    <name type="common">Yeast</name>
    <dbReference type="NCBI Taxonomy" id="931890"/>
    <lineage>
        <taxon>Eukaryota</taxon>
        <taxon>Fungi</taxon>
        <taxon>Dikarya</taxon>
        <taxon>Ascomycota</taxon>
        <taxon>Saccharomycotina</taxon>
        <taxon>Saccharomycetes</taxon>
        <taxon>Saccharomycetales</taxon>
        <taxon>Saccharomycetaceae</taxon>
        <taxon>Eremothecium</taxon>
    </lineage>
</organism>